<keyword evidence="3" id="KW-0805">Transcription regulation</keyword>
<dbReference type="Gene3D" id="3.40.50.300">
    <property type="entry name" value="P-loop containing nucleotide triphosphate hydrolases"/>
    <property type="match status" value="1"/>
</dbReference>
<dbReference type="PANTHER" id="PTHR32071:SF117">
    <property type="entry name" value="PTS-DEPENDENT DIHYDROXYACETONE KINASE OPERON REGULATORY PROTEIN-RELATED"/>
    <property type="match status" value="1"/>
</dbReference>
<comment type="caution">
    <text evidence="10">The sequence shown here is derived from an EMBL/GenBank/DDBJ whole genome shotgun (WGS) entry which is preliminary data.</text>
</comment>
<feature type="region of interest" description="Disordered" evidence="6">
    <location>
        <begin position="743"/>
        <end position="819"/>
    </location>
</feature>
<organism evidence="10 11">
    <name type="scientific">Desulfobaculum xiamenense</name>
    <dbReference type="NCBI Taxonomy" id="995050"/>
    <lineage>
        <taxon>Bacteria</taxon>
        <taxon>Pseudomonadati</taxon>
        <taxon>Thermodesulfobacteriota</taxon>
        <taxon>Desulfovibrionia</taxon>
        <taxon>Desulfovibrionales</taxon>
        <taxon>Desulfovibrionaceae</taxon>
        <taxon>Desulfobaculum</taxon>
    </lineage>
</organism>
<keyword evidence="5" id="KW-0804">Transcription</keyword>
<evidence type="ECO:0000259" key="8">
    <source>
        <dbReference type="PROSITE" id="PS50045"/>
    </source>
</evidence>
<feature type="compositionally biased region" description="Low complexity" evidence="6">
    <location>
        <begin position="759"/>
        <end position="782"/>
    </location>
</feature>
<dbReference type="AlphaFoldDB" id="A0A846QIS0"/>
<accession>A0A846QIS0</accession>
<dbReference type="PROSITE" id="PS50045">
    <property type="entry name" value="SIGMA54_INTERACT_4"/>
    <property type="match status" value="1"/>
</dbReference>
<dbReference type="Pfam" id="PF25601">
    <property type="entry name" value="AAA_lid_14"/>
    <property type="match status" value="1"/>
</dbReference>
<dbReference type="EMBL" id="JAATJA010000002">
    <property type="protein sequence ID" value="NJB68061.1"/>
    <property type="molecule type" value="Genomic_DNA"/>
</dbReference>
<dbReference type="Gene3D" id="1.10.8.60">
    <property type="match status" value="1"/>
</dbReference>
<dbReference type="CDD" id="cd00009">
    <property type="entry name" value="AAA"/>
    <property type="match status" value="1"/>
</dbReference>
<dbReference type="Proteomes" id="UP000580856">
    <property type="component" value="Unassembled WGS sequence"/>
</dbReference>
<dbReference type="InterPro" id="IPR025943">
    <property type="entry name" value="Sigma_54_int_dom_ATP-bd_2"/>
</dbReference>
<name>A0A846QIS0_9BACT</name>
<dbReference type="Gene3D" id="1.10.10.10">
    <property type="entry name" value="Winged helix-like DNA-binding domain superfamily/Winged helix DNA-binding domain"/>
    <property type="match status" value="1"/>
</dbReference>
<dbReference type="InterPro" id="IPR025944">
    <property type="entry name" value="Sigma_54_int_dom_CS"/>
</dbReference>
<dbReference type="GO" id="GO:0006355">
    <property type="term" value="P:regulation of DNA-templated transcription"/>
    <property type="evidence" value="ECO:0007669"/>
    <property type="project" value="InterPro"/>
</dbReference>
<evidence type="ECO:0000256" key="1">
    <source>
        <dbReference type="ARBA" id="ARBA00022741"/>
    </source>
</evidence>
<dbReference type="PROSITE" id="PS00676">
    <property type="entry name" value="SIGMA54_INTERACT_2"/>
    <property type="match status" value="1"/>
</dbReference>
<evidence type="ECO:0000256" key="7">
    <source>
        <dbReference type="SAM" id="Phobius"/>
    </source>
</evidence>
<dbReference type="InterPro" id="IPR027417">
    <property type="entry name" value="P-loop_NTPase"/>
</dbReference>
<dbReference type="SMART" id="SM00382">
    <property type="entry name" value="AAA"/>
    <property type="match status" value="1"/>
</dbReference>
<feature type="compositionally biased region" description="Pro residues" evidence="6">
    <location>
        <begin position="793"/>
        <end position="804"/>
    </location>
</feature>
<feature type="transmembrane region" description="Helical" evidence="7">
    <location>
        <begin position="371"/>
        <end position="390"/>
    </location>
</feature>
<keyword evidence="7" id="KW-0472">Membrane</keyword>
<evidence type="ECO:0000256" key="6">
    <source>
        <dbReference type="SAM" id="MobiDB-lite"/>
    </source>
</evidence>
<gene>
    <name evidence="10" type="ORF">GGQ74_001734</name>
</gene>
<dbReference type="PROSITE" id="PS00688">
    <property type="entry name" value="SIGMA54_INTERACT_3"/>
    <property type="match status" value="1"/>
</dbReference>
<evidence type="ECO:0000259" key="9">
    <source>
        <dbReference type="PROSITE" id="PS50885"/>
    </source>
</evidence>
<keyword evidence="7" id="KW-0812">Transmembrane</keyword>
<dbReference type="InterPro" id="IPR058031">
    <property type="entry name" value="AAA_lid_NorR"/>
</dbReference>
<keyword evidence="4 10" id="KW-0238">DNA-binding</keyword>
<dbReference type="PROSITE" id="PS50885">
    <property type="entry name" value="HAMP"/>
    <property type="match status" value="1"/>
</dbReference>
<dbReference type="PANTHER" id="PTHR32071">
    <property type="entry name" value="TRANSCRIPTIONAL REGULATORY PROTEIN"/>
    <property type="match status" value="1"/>
</dbReference>
<feature type="domain" description="HAMP" evidence="9">
    <location>
        <begin position="394"/>
        <end position="445"/>
    </location>
</feature>
<dbReference type="FunFam" id="3.40.50.300:FF:000006">
    <property type="entry name" value="DNA-binding transcriptional regulator NtrC"/>
    <property type="match status" value="1"/>
</dbReference>
<evidence type="ECO:0000313" key="10">
    <source>
        <dbReference type="EMBL" id="NJB68061.1"/>
    </source>
</evidence>
<evidence type="ECO:0000256" key="3">
    <source>
        <dbReference type="ARBA" id="ARBA00023015"/>
    </source>
</evidence>
<evidence type="ECO:0000313" key="11">
    <source>
        <dbReference type="Proteomes" id="UP000580856"/>
    </source>
</evidence>
<keyword evidence="11" id="KW-1185">Reference proteome</keyword>
<keyword evidence="1" id="KW-0547">Nucleotide-binding</keyword>
<protein>
    <submittedName>
        <fullName evidence="10">DNA-binding NtrC family response regulator</fullName>
    </submittedName>
</protein>
<dbReference type="Gene3D" id="6.10.340.10">
    <property type="match status" value="1"/>
</dbReference>
<proteinExistence type="predicted"/>
<reference evidence="10 11" key="1">
    <citation type="submission" date="2020-03" db="EMBL/GenBank/DDBJ databases">
        <title>Genomic Encyclopedia of Type Strains, Phase IV (KMG-IV): sequencing the most valuable type-strain genomes for metagenomic binning, comparative biology and taxonomic classification.</title>
        <authorList>
            <person name="Goeker M."/>
        </authorList>
    </citation>
    <scope>NUCLEOTIDE SEQUENCE [LARGE SCALE GENOMIC DNA]</scope>
    <source>
        <strain evidence="10 11">DSM 24233</strain>
    </source>
</reference>
<dbReference type="InterPro" id="IPR003660">
    <property type="entry name" value="HAMP_dom"/>
</dbReference>
<keyword evidence="2" id="KW-0067">ATP-binding</keyword>
<dbReference type="Pfam" id="PF00158">
    <property type="entry name" value="Sigma54_activat"/>
    <property type="match status" value="1"/>
</dbReference>
<dbReference type="InterPro" id="IPR036388">
    <property type="entry name" value="WH-like_DNA-bd_sf"/>
</dbReference>
<feature type="transmembrane region" description="Helical" evidence="7">
    <location>
        <begin position="20"/>
        <end position="47"/>
    </location>
</feature>
<keyword evidence="7" id="KW-1133">Transmembrane helix</keyword>
<evidence type="ECO:0000256" key="2">
    <source>
        <dbReference type="ARBA" id="ARBA00022840"/>
    </source>
</evidence>
<dbReference type="GO" id="GO:0003677">
    <property type="term" value="F:DNA binding"/>
    <property type="evidence" value="ECO:0007669"/>
    <property type="project" value="UniProtKB-KW"/>
</dbReference>
<dbReference type="RefSeq" id="WP_167941156.1">
    <property type="nucleotide sequence ID" value="NZ_JAATJA010000002.1"/>
</dbReference>
<dbReference type="InterPro" id="IPR002078">
    <property type="entry name" value="Sigma_54_int"/>
</dbReference>
<dbReference type="GO" id="GO:0005524">
    <property type="term" value="F:ATP binding"/>
    <property type="evidence" value="ECO:0007669"/>
    <property type="project" value="UniProtKB-KW"/>
</dbReference>
<dbReference type="SUPFAM" id="SSF52540">
    <property type="entry name" value="P-loop containing nucleoside triphosphate hydrolases"/>
    <property type="match status" value="1"/>
</dbReference>
<dbReference type="GO" id="GO:0016020">
    <property type="term" value="C:membrane"/>
    <property type="evidence" value="ECO:0007669"/>
    <property type="project" value="InterPro"/>
</dbReference>
<dbReference type="InterPro" id="IPR003593">
    <property type="entry name" value="AAA+_ATPase"/>
</dbReference>
<feature type="domain" description="Sigma-54 factor interaction" evidence="8">
    <location>
        <begin position="482"/>
        <end position="711"/>
    </location>
</feature>
<evidence type="ECO:0000256" key="4">
    <source>
        <dbReference type="ARBA" id="ARBA00023125"/>
    </source>
</evidence>
<evidence type="ECO:0000256" key="5">
    <source>
        <dbReference type="ARBA" id="ARBA00023163"/>
    </source>
</evidence>
<dbReference type="GO" id="GO:0007165">
    <property type="term" value="P:signal transduction"/>
    <property type="evidence" value="ECO:0007669"/>
    <property type="project" value="InterPro"/>
</dbReference>
<sequence length="883" mass="97629">MGLFNGRFPSLVLRGGPEGFGFWSIGTRLLMWLIPAVVCILGISGLFSYRVSCSFIDLVLERNVRVQTLAISHQVEQLFSKCREDILFISQGGVSADVLRDFVARNRSAGGVDYREAGFVSSDGGGHFVIVSRNGDMSVAEDGEFGSIRPNPLLTFDEAEGIRPGEVRISRIIEIEYPFVGPEGAQQRVSTHILRFFTPCVGPEGREGLLFVGLDVRHVRNILSLYNSDKSPLWGYPRSSEVRFAYLFDNDGWMLCQSEELEKKETALSTYLARAGMEGTLGRPGLSCAFRPSSGNKFFWGMVFENRSGQSGIIREENRGHHTSSVNDYYLAWAPLFYAPVAGGERHVVGGIAFEDRSVLTVAAGYKHLDVMFIITIVSALLLAAVIIGVSHCLTRPIMQLARTVDRMHDEGEIREIAVKTSGYEAERLRDAFNRMIAIMRRQIEEIRRRDETIRDVSLREKAALDDEVPAVLAEDDVIPEIIGIGPEIEQLKSDIVRAAQVDVDVLVVGETGTGKQLAAEAVHRHSPRRTKPFISINCGALDENLLLDTLFGHVRGAFTEARTDRKGAFQEAHGGTLFLDEIQSASPKVQQSLLRAIAMRKIKPLGSDREVDVNVRLIAATNADLPEEIREGRFREDLYFRLKVIMLSTPPLRRHRESIPALAQHYLHKAEAVAGRKGLALSKGALEKLREYDWPGNIRELVNVITRAAVMSTRSVIQAEDIRLEDEDDRIRTRGWAEIESAWTGADESLPEEPFGLPSPSQSETEASSASVASSSDRAPAGWGASADSARPEPPASPKPAAPRRPSRAQAEPIEVGDELNIRQQRAIEVIRRRGEITRSGYQKLVGGDLPSRTAIYDLQDLVKKGLLKKTGKGPATKYVSV</sequence>